<evidence type="ECO:0000259" key="7">
    <source>
        <dbReference type="PROSITE" id="PS51544"/>
    </source>
</evidence>
<evidence type="ECO:0000313" key="12">
    <source>
        <dbReference type="Proteomes" id="UP001652700"/>
    </source>
</evidence>
<dbReference type="CDD" id="cd05165">
    <property type="entry name" value="PI3Kc_I"/>
    <property type="match status" value="1"/>
</dbReference>
<dbReference type="Pfam" id="PF00792">
    <property type="entry name" value="PI3K_C2"/>
    <property type="match status" value="1"/>
</dbReference>
<dbReference type="Gene3D" id="1.10.1070.11">
    <property type="entry name" value="Phosphatidylinositol 3-/4-kinase, catalytic domain"/>
    <property type="match status" value="1"/>
</dbReference>
<keyword evidence="2" id="KW-0547">Nucleotide-binding</keyword>
<dbReference type="PROSITE" id="PS50290">
    <property type="entry name" value="PI3_4_KINASE_3"/>
    <property type="match status" value="1"/>
</dbReference>
<protein>
    <recommendedName>
        <fullName evidence="13">Phosphatidylinositol-4,5-bisphosphate 3-kinase</fullName>
    </recommendedName>
</protein>
<feature type="domain" description="PI3K-RBD" evidence="9">
    <location>
        <begin position="186"/>
        <end position="289"/>
    </location>
</feature>
<keyword evidence="4" id="KW-0067">ATP-binding</keyword>
<dbReference type="PROSITE" id="PS00915">
    <property type="entry name" value="PI3_4_KINASE_1"/>
    <property type="match status" value="1"/>
</dbReference>
<evidence type="ECO:0000256" key="3">
    <source>
        <dbReference type="ARBA" id="ARBA00022777"/>
    </source>
</evidence>
<dbReference type="InterPro" id="IPR011009">
    <property type="entry name" value="Kinase-like_dom_sf"/>
</dbReference>
<dbReference type="SUPFAM" id="SSF54236">
    <property type="entry name" value="Ubiquitin-like"/>
    <property type="match status" value="1"/>
</dbReference>
<keyword evidence="1" id="KW-0808">Transferase</keyword>
<dbReference type="InterPro" id="IPR003113">
    <property type="entry name" value="PI3K_ABD"/>
</dbReference>
<keyword evidence="12" id="KW-1185">Reference proteome</keyword>
<dbReference type="Gene3D" id="3.30.1010.10">
    <property type="entry name" value="Phosphatidylinositol 3-kinase Catalytic Subunit, Chain A, domain 4"/>
    <property type="match status" value="1"/>
</dbReference>
<dbReference type="SMART" id="SM00146">
    <property type="entry name" value="PI3Kc"/>
    <property type="match status" value="1"/>
</dbReference>
<dbReference type="Gene3D" id="3.10.20.770">
    <property type="match status" value="1"/>
</dbReference>
<dbReference type="Pfam" id="PF00454">
    <property type="entry name" value="PI3_PI4_kinase"/>
    <property type="match status" value="1"/>
</dbReference>
<accession>A0ABM5JSB3</accession>
<dbReference type="SMART" id="SM00144">
    <property type="entry name" value="PI3K_rbd"/>
    <property type="match status" value="1"/>
</dbReference>
<dbReference type="SUPFAM" id="SSF48371">
    <property type="entry name" value="ARM repeat"/>
    <property type="match status" value="1"/>
</dbReference>
<evidence type="ECO:0000259" key="9">
    <source>
        <dbReference type="PROSITE" id="PS51546"/>
    </source>
</evidence>
<dbReference type="InterPro" id="IPR016024">
    <property type="entry name" value="ARM-type_fold"/>
</dbReference>
<dbReference type="Pfam" id="PF00794">
    <property type="entry name" value="PI3K_rbd"/>
    <property type="match status" value="1"/>
</dbReference>
<feature type="domain" description="PIK helical" evidence="8">
    <location>
        <begin position="526"/>
        <end position="703"/>
    </location>
</feature>
<feature type="domain" description="PI3K-ABD" evidence="7">
    <location>
        <begin position="18"/>
        <end position="108"/>
    </location>
</feature>
<dbReference type="GeneID" id="114344837"/>
<keyword evidence="3" id="KW-0418">Kinase</keyword>
<dbReference type="Proteomes" id="UP001652700">
    <property type="component" value="Unplaced"/>
</dbReference>
<evidence type="ECO:0000259" key="10">
    <source>
        <dbReference type="PROSITE" id="PS51547"/>
    </source>
</evidence>
<dbReference type="InterPro" id="IPR036940">
    <property type="entry name" value="PI3/4_kinase_cat_sf"/>
</dbReference>
<dbReference type="InterPro" id="IPR015433">
    <property type="entry name" value="PI3/4_kinase"/>
</dbReference>
<dbReference type="PROSITE" id="PS00916">
    <property type="entry name" value="PI3_4_KINASE_2"/>
    <property type="match status" value="1"/>
</dbReference>
<organism evidence="11 12">
    <name type="scientific">Diabrotica virgifera virgifera</name>
    <name type="common">western corn rootworm</name>
    <dbReference type="NCBI Taxonomy" id="50390"/>
    <lineage>
        <taxon>Eukaryota</taxon>
        <taxon>Metazoa</taxon>
        <taxon>Ecdysozoa</taxon>
        <taxon>Arthropoda</taxon>
        <taxon>Hexapoda</taxon>
        <taxon>Insecta</taxon>
        <taxon>Pterygota</taxon>
        <taxon>Neoptera</taxon>
        <taxon>Endopterygota</taxon>
        <taxon>Coleoptera</taxon>
        <taxon>Polyphaga</taxon>
        <taxon>Cucujiformia</taxon>
        <taxon>Chrysomeloidea</taxon>
        <taxon>Chrysomelidae</taxon>
        <taxon>Galerucinae</taxon>
        <taxon>Diabroticina</taxon>
        <taxon>Diabroticites</taxon>
        <taxon>Diabrotica</taxon>
    </lineage>
</organism>
<sequence>MVPIPSEYQYDFWDKTSPECTITLTCLMPNGILILLDNTNYNASLAEIKEDLWEEAAKFPLFGKLHDMSGYIFTYINSMAEREKLNDESRRLCDIRPTGSILIVSECGGEKSDDTLNISIGHLIGKRLQEFDSLNSSEINDFRFKMRRMGDELAQHRAKQTWVDRLKYQFPPRLLYDSYVLEQEINRNIKISTKFDHEYDFYEKKNEKEIMQSSYTFNVPAVINPKQLLEMFLAKRATTLNIRNERVSEYVLKVCGQDEFLIGDNKIIEFQYVQDCISRNIMPTLITLHIDKVPVFKINDYESLEIFENKKFHSAPFGSTNTLRKKKNSLSSWSIQDNYLVKICTVCKLNCDLKKTSEIGIQAGLFHGGKSLCQPKKTFDCSIDDKYECSINTELVFDIDVCNIPRNAKLCFVVYEVNKYAKGTKSRKSKDSNKENNLSNNPLAWANTSVYDFKGQLKSGDMTLYMWAFADDMNSDDVLHPLGTVVSNPYIEQSTTLTLHIKSYSTDQTVVFPSIDTIVKNVDLDNENETEQNDEIASCKKLLNESDSLYEAHDQERKKIWALKHHWRKTDPEVLPKLLYCIDWDKREEVSEVVAMLKVWPKLPVEKALELLDYAYADQEVRKFAVDCLYDVSDEDILLYLLQLVQALKHELYLECDLVNFLLRRALSNQQIGHYLFWHLRGITLLASTYKIFGNVLFERLKLFTKDIVGQYQCGFTAGKSTIHQIQAHRQILEKSIEYNIDTHHLFVDFKAAYDSVKRTALYNAMIDFGIPPNLVKLTQLTMQNRKCIILWNYNFRIDKCRVMDSKMRPLWIVFENSDAYGEDIYIIFKNGDDLRQDMLTLQMIKIMDKLWKKENLDLRMNPYGCISLENRVGMIEVVLNAETIANIQKEKGMFTATAAFRKGPILAWLKDHNTSEMALNKAVTEFTLSCAGYCVATYVLGIADRHSDNIMVKQNGQLFHIDFGHILGHFKEKFGFKRERVPFVLTHDFVFVINKGQAEDKFLEFKIFQECCEKAFMVLRKHGNLFISLFSMMISTGLPELNSEKDLNYLRDTLVLKMSDDEALLHFRSKFNEALSNSWKTSVNWATHNIAKNNRG</sequence>
<evidence type="ECO:0000256" key="5">
    <source>
        <dbReference type="PROSITE-ProRule" id="PRU00880"/>
    </source>
</evidence>
<dbReference type="SUPFAM" id="SSF56112">
    <property type="entry name" value="Protein kinase-like (PK-like)"/>
    <property type="match status" value="1"/>
</dbReference>
<evidence type="ECO:0000256" key="1">
    <source>
        <dbReference type="ARBA" id="ARBA00022679"/>
    </source>
</evidence>
<comment type="similarity">
    <text evidence="5">Belongs to the PI3/PI4-kinase family.</text>
</comment>
<dbReference type="Gene3D" id="1.25.40.70">
    <property type="entry name" value="Phosphatidylinositol 3-kinase, accessory domain (PIK)"/>
    <property type="match status" value="1"/>
</dbReference>
<feature type="domain" description="PI3K/PI4K catalytic" evidence="6">
    <location>
        <begin position="797"/>
        <end position="1080"/>
    </location>
</feature>
<dbReference type="PANTHER" id="PTHR10048">
    <property type="entry name" value="PHOSPHATIDYLINOSITOL KINASE"/>
    <property type="match status" value="1"/>
</dbReference>
<dbReference type="SMART" id="SM00143">
    <property type="entry name" value="PI3K_p85B"/>
    <property type="match status" value="1"/>
</dbReference>
<dbReference type="InterPro" id="IPR001263">
    <property type="entry name" value="PI3K_accessory_dom"/>
</dbReference>
<reference evidence="11" key="1">
    <citation type="submission" date="2025-05" db="UniProtKB">
        <authorList>
            <consortium name="EnsemblMetazoa"/>
        </authorList>
    </citation>
    <scope>IDENTIFICATION</scope>
</reference>
<evidence type="ECO:0000256" key="2">
    <source>
        <dbReference type="ARBA" id="ARBA00022741"/>
    </source>
</evidence>
<evidence type="ECO:0000256" key="4">
    <source>
        <dbReference type="ARBA" id="ARBA00022840"/>
    </source>
</evidence>
<name>A0ABM5JSB3_DIAVI</name>
<dbReference type="Pfam" id="PF00613">
    <property type="entry name" value="PI3Ka"/>
    <property type="match status" value="1"/>
</dbReference>
<dbReference type="Pfam" id="PF02192">
    <property type="entry name" value="PI3K_p85B"/>
    <property type="match status" value="1"/>
</dbReference>
<dbReference type="EnsemblMetazoa" id="XM_050644876.1">
    <property type="protein sequence ID" value="XP_050500833.1"/>
    <property type="gene ID" value="LOC114344837"/>
</dbReference>
<dbReference type="PROSITE" id="PS51547">
    <property type="entry name" value="C2_PI3K"/>
    <property type="match status" value="1"/>
</dbReference>
<feature type="domain" description="C2 PI3K-type" evidence="10">
    <location>
        <begin position="335"/>
        <end position="513"/>
    </location>
</feature>
<dbReference type="PROSITE" id="PS51545">
    <property type="entry name" value="PIK_HELICAL"/>
    <property type="match status" value="1"/>
</dbReference>
<dbReference type="InterPro" id="IPR029071">
    <property type="entry name" value="Ubiquitin-like_domsf"/>
</dbReference>
<dbReference type="PROSITE" id="PS51544">
    <property type="entry name" value="PI3K_ABD"/>
    <property type="match status" value="1"/>
</dbReference>
<dbReference type="InterPro" id="IPR000341">
    <property type="entry name" value="PI3K_Ras-bd_dom"/>
</dbReference>
<dbReference type="PROSITE" id="PS51546">
    <property type="entry name" value="PI3K_RBD"/>
    <property type="match status" value="1"/>
</dbReference>
<dbReference type="SMART" id="SM00145">
    <property type="entry name" value="PI3Ka"/>
    <property type="match status" value="1"/>
</dbReference>
<dbReference type="InterPro" id="IPR035892">
    <property type="entry name" value="C2_domain_sf"/>
</dbReference>
<dbReference type="InterPro" id="IPR002420">
    <property type="entry name" value="PI3K-type_C2_dom"/>
</dbReference>
<dbReference type="InterPro" id="IPR000403">
    <property type="entry name" value="PI3/4_kinase_cat_dom"/>
</dbReference>
<dbReference type="InterPro" id="IPR042236">
    <property type="entry name" value="PI3K_accessory_sf"/>
</dbReference>
<evidence type="ECO:0000313" key="11">
    <source>
        <dbReference type="EnsemblMetazoa" id="XP_050500833.1"/>
    </source>
</evidence>
<dbReference type="SMART" id="SM00142">
    <property type="entry name" value="PI3K_C2"/>
    <property type="match status" value="1"/>
</dbReference>
<dbReference type="RefSeq" id="XP_050500833.1">
    <property type="nucleotide sequence ID" value="XM_050644876.1"/>
</dbReference>
<evidence type="ECO:0008006" key="13">
    <source>
        <dbReference type="Google" id="ProtNLM"/>
    </source>
</evidence>
<dbReference type="PANTHER" id="PTHR10048:SF118">
    <property type="entry name" value="PI-3 KINASE"/>
    <property type="match status" value="1"/>
</dbReference>
<dbReference type="Gene3D" id="2.60.40.150">
    <property type="entry name" value="C2 domain"/>
    <property type="match status" value="1"/>
</dbReference>
<evidence type="ECO:0000259" key="8">
    <source>
        <dbReference type="PROSITE" id="PS51545"/>
    </source>
</evidence>
<dbReference type="InterPro" id="IPR018936">
    <property type="entry name" value="PI3/4_kinase_CS"/>
</dbReference>
<evidence type="ECO:0000259" key="6">
    <source>
        <dbReference type="PROSITE" id="PS50290"/>
    </source>
</evidence>
<dbReference type="SUPFAM" id="SSF49562">
    <property type="entry name" value="C2 domain (Calcium/lipid-binding domain, CaLB)"/>
    <property type="match status" value="1"/>
</dbReference>
<proteinExistence type="inferred from homology"/>